<dbReference type="Proteomes" id="UP000444721">
    <property type="component" value="Unassembled WGS sequence"/>
</dbReference>
<keyword evidence="8" id="KW-1185">Reference proteome</keyword>
<dbReference type="SUPFAM" id="SSF52096">
    <property type="entry name" value="ClpP/crotonase"/>
    <property type="match status" value="1"/>
</dbReference>
<gene>
    <name evidence="7" type="ORF">FDP41_007676</name>
</gene>
<keyword evidence="3" id="KW-0276">Fatty acid metabolism</keyword>
<dbReference type="VEuPathDB" id="AmoebaDB:NF0016460"/>
<dbReference type="NCBIfam" id="NF004794">
    <property type="entry name" value="PRK06142.1"/>
    <property type="match status" value="1"/>
</dbReference>
<dbReference type="OMA" id="FQEACWA"/>
<dbReference type="InterPro" id="IPR001753">
    <property type="entry name" value="Enoyl-CoA_hydra/iso"/>
</dbReference>
<evidence type="ECO:0000256" key="3">
    <source>
        <dbReference type="ARBA" id="ARBA00022832"/>
    </source>
</evidence>
<name>A0A6A5C9B4_NAEFO</name>
<dbReference type="PROSITE" id="PS00166">
    <property type="entry name" value="ENOYL_COA_HYDRATASE"/>
    <property type="match status" value="1"/>
</dbReference>
<dbReference type="VEuPathDB" id="AmoebaDB:FDP41_007676"/>
<comment type="pathway">
    <text evidence="1">Lipid metabolism; fatty acid beta-oxidation.</text>
</comment>
<organism evidence="7 8">
    <name type="scientific">Naegleria fowleri</name>
    <name type="common">Brain eating amoeba</name>
    <dbReference type="NCBI Taxonomy" id="5763"/>
    <lineage>
        <taxon>Eukaryota</taxon>
        <taxon>Discoba</taxon>
        <taxon>Heterolobosea</taxon>
        <taxon>Tetramitia</taxon>
        <taxon>Eutetramitia</taxon>
        <taxon>Vahlkampfiidae</taxon>
        <taxon>Naegleria</taxon>
    </lineage>
</organism>
<comment type="caution">
    <text evidence="7">The sequence shown here is derived from an EMBL/GenBank/DDBJ whole genome shotgun (WGS) entry which is preliminary data.</text>
</comment>
<evidence type="ECO:0000256" key="1">
    <source>
        <dbReference type="ARBA" id="ARBA00005005"/>
    </source>
</evidence>
<dbReference type="GeneID" id="68114894"/>
<dbReference type="CDD" id="cd06558">
    <property type="entry name" value="crotonase-like"/>
    <property type="match status" value="1"/>
</dbReference>
<dbReference type="FunFam" id="1.10.12.10:FF:000004">
    <property type="entry name" value="Delta3,5-delta2,4-dienoyl-CoA isomerase"/>
    <property type="match status" value="1"/>
</dbReference>
<evidence type="ECO:0000256" key="6">
    <source>
        <dbReference type="RuleBase" id="RU003707"/>
    </source>
</evidence>
<dbReference type="EMBL" id="VFQX01000004">
    <property type="protein sequence ID" value="KAF0983761.1"/>
    <property type="molecule type" value="Genomic_DNA"/>
</dbReference>
<evidence type="ECO:0008006" key="9">
    <source>
        <dbReference type="Google" id="ProtNLM"/>
    </source>
</evidence>
<evidence type="ECO:0000256" key="5">
    <source>
        <dbReference type="ARBA" id="ARBA00023235"/>
    </source>
</evidence>
<protein>
    <recommendedName>
        <fullName evidence="9">Enoyl-CoA hydratase</fullName>
    </recommendedName>
</protein>
<proteinExistence type="inferred from homology"/>
<dbReference type="GO" id="GO:0006635">
    <property type="term" value="P:fatty acid beta-oxidation"/>
    <property type="evidence" value="ECO:0007669"/>
    <property type="project" value="UniProtKB-UniPathway"/>
</dbReference>
<evidence type="ECO:0000313" key="7">
    <source>
        <dbReference type="EMBL" id="KAF0983761.1"/>
    </source>
</evidence>
<dbReference type="VEuPathDB" id="AmoebaDB:NfTy_006690"/>
<evidence type="ECO:0000256" key="4">
    <source>
        <dbReference type="ARBA" id="ARBA00023098"/>
    </source>
</evidence>
<dbReference type="InterPro" id="IPR018376">
    <property type="entry name" value="Enoyl-CoA_hyd/isom_CS"/>
</dbReference>
<evidence type="ECO:0000256" key="2">
    <source>
        <dbReference type="ARBA" id="ARBA00005254"/>
    </source>
</evidence>
<accession>A0A6A5C9B4</accession>
<dbReference type="PANTHER" id="PTHR43149">
    <property type="entry name" value="ENOYL-COA HYDRATASE"/>
    <property type="match status" value="1"/>
</dbReference>
<dbReference type="InterPro" id="IPR014748">
    <property type="entry name" value="Enoyl-CoA_hydra_C"/>
</dbReference>
<keyword evidence="4" id="KW-0443">Lipid metabolism</keyword>
<sequence length="290" mass="32471">MSTTNQINLSTDRFAVNFNPNTHIAEVILNRPKRMNTMDKAFFSEFLKIIRALDENKEVFVILIKSTPIDQCPHFSAGLDLKSITSDLMPSDDSSTELSPAVSNLKLSAIIYEMQQAFRALEKTNKPVIAAVNGMCIGGAIDLITACDIRYCTKDSMFSIKETRVGITADLGTLNRIHRIVGRGFAREMAFTGDDFGAARAHHFGLVNQVFDTQKEMFDAAQKLALSIASNSPLVVQATKHVMNYAEEHSIDDGLDYVRLWNSAFLKSEDLTEAFMAFMEKRKPKFQNRL</sequence>
<dbReference type="Pfam" id="PF00378">
    <property type="entry name" value="ECH_1"/>
    <property type="match status" value="1"/>
</dbReference>
<dbReference type="InterPro" id="IPR029045">
    <property type="entry name" value="ClpP/crotonase-like_dom_sf"/>
</dbReference>
<dbReference type="AlphaFoldDB" id="A0A6A5C9B4"/>
<reference evidence="7 8" key="1">
    <citation type="journal article" date="2019" name="Sci. Rep.">
        <title>Nanopore sequencing improves the draft genome of the human pathogenic amoeba Naegleria fowleri.</title>
        <authorList>
            <person name="Liechti N."/>
            <person name="Schurch N."/>
            <person name="Bruggmann R."/>
            <person name="Wittwer M."/>
        </authorList>
    </citation>
    <scope>NUCLEOTIDE SEQUENCE [LARGE SCALE GENOMIC DNA]</scope>
    <source>
        <strain evidence="7 8">ATCC 30894</strain>
    </source>
</reference>
<dbReference type="RefSeq" id="XP_044568474.1">
    <property type="nucleotide sequence ID" value="XM_044711446.1"/>
</dbReference>
<dbReference type="Gene3D" id="3.90.226.10">
    <property type="entry name" value="2-enoyl-CoA Hydratase, Chain A, domain 1"/>
    <property type="match status" value="1"/>
</dbReference>
<dbReference type="GO" id="GO:0051750">
    <property type="term" value="F:delta(3,5)-delta(2,4)-dienoyl-CoA isomerase activity"/>
    <property type="evidence" value="ECO:0007669"/>
    <property type="project" value="TreeGrafter"/>
</dbReference>
<keyword evidence="5" id="KW-0413">Isomerase</keyword>
<dbReference type="UniPathway" id="UPA00659"/>
<dbReference type="InterPro" id="IPR045002">
    <property type="entry name" value="Ech1-like"/>
</dbReference>
<dbReference type="PANTHER" id="PTHR43149:SF1">
    <property type="entry name" value="DELTA(3,5)-DELTA(2,4)-DIENOYL-COA ISOMERASE, MITOCHONDRIAL"/>
    <property type="match status" value="1"/>
</dbReference>
<evidence type="ECO:0000313" key="8">
    <source>
        <dbReference type="Proteomes" id="UP000444721"/>
    </source>
</evidence>
<comment type="similarity">
    <text evidence="2 6">Belongs to the enoyl-CoA hydratase/isomerase family.</text>
</comment>
<dbReference type="Gene3D" id="1.10.12.10">
    <property type="entry name" value="Lyase 2-enoyl-coa Hydratase, Chain A, domain 2"/>
    <property type="match status" value="1"/>
</dbReference>
<dbReference type="OrthoDB" id="14970at2759"/>